<name>A0ABR5HKJ5_9BURK</name>
<reference evidence="1 2" key="1">
    <citation type="submission" date="2015-06" db="EMBL/GenBank/DDBJ databases">
        <title>Comparative genomics of Burkholderia leaf nodule symbionts.</title>
        <authorList>
            <person name="Carlier A."/>
            <person name="Eberl L."/>
            <person name="Pinto-Carbo M."/>
        </authorList>
    </citation>
    <scope>NUCLEOTIDE SEQUENCE [LARGE SCALE GENOMIC DNA]</scope>
    <source>
        <strain evidence="1 2">UZHbot3</strain>
    </source>
</reference>
<evidence type="ECO:0000313" key="2">
    <source>
        <dbReference type="Proteomes" id="UP000242951"/>
    </source>
</evidence>
<keyword evidence="2" id="KW-1185">Reference proteome</keyword>
<proteinExistence type="predicted"/>
<dbReference type="EMBL" id="LELG01000233">
    <property type="protein sequence ID" value="KMQ79897.1"/>
    <property type="molecule type" value="Genomic_DNA"/>
</dbReference>
<organism evidence="1 2">
    <name type="scientific">Candidatus Burkholderia pumila</name>
    <dbReference type="NCBI Taxonomy" id="1090375"/>
    <lineage>
        <taxon>Bacteria</taxon>
        <taxon>Pseudomonadati</taxon>
        <taxon>Pseudomonadota</taxon>
        <taxon>Betaproteobacteria</taxon>
        <taxon>Burkholderiales</taxon>
        <taxon>Burkholderiaceae</taxon>
        <taxon>Burkholderia</taxon>
    </lineage>
</organism>
<gene>
    <name evidence="1" type="ORF">BPMI_01349</name>
</gene>
<protein>
    <submittedName>
        <fullName evidence="1">Uncharacterized protein</fullName>
    </submittedName>
</protein>
<dbReference type="InterPro" id="IPR019291">
    <property type="entry name" value="Host_attachment_protein"/>
</dbReference>
<accession>A0ABR5HKJ5</accession>
<evidence type="ECO:0000313" key="1">
    <source>
        <dbReference type="EMBL" id="KMQ79897.1"/>
    </source>
</evidence>
<comment type="caution">
    <text evidence="1">The sequence shown here is derived from an EMBL/GenBank/DDBJ whole genome shotgun (WGS) entry which is preliminary data.</text>
</comment>
<dbReference type="Proteomes" id="UP000242951">
    <property type="component" value="Unassembled WGS sequence"/>
</dbReference>
<sequence length="107" mass="12196">MTAITWVLAADGNRALIFETRGLKVDLQQVEDIRNPASRMLESSEKFARTIANFLDRSHVQHRFDRLKLAVDPGFVGVLRECLNTETRELLYEESSNSNASGMRRTL</sequence>
<dbReference type="Pfam" id="PF10116">
    <property type="entry name" value="Host_attach"/>
    <property type="match status" value="1"/>
</dbReference>